<sequence>MDPIDEHEAYLVGQIRNAQEQYQHAIDTLVKELCRIRSLRPLPPFMLPIKPDPLPGCDCPKCGRGHMVEEVQFAGFTKCDHCGHSLPF</sequence>
<dbReference type="KEGG" id="msil:METEAL_15040"/>
<dbReference type="AlphaFoldDB" id="A0AA48GQG8"/>
<protein>
    <submittedName>
        <fullName evidence="1">Uncharacterized protein</fullName>
    </submittedName>
</protein>
<name>A0AA48GQG8_9BACT</name>
<evidence type="ECO:0000313" key="1">
    <source>
        <dbReference type="EMBL" id="BDU72330.1"/>
    </source>
</evidence>
<organism evidence="1 2">
    <name type="scientific">Mesoterricola silvestris</name>
    <dbReference type="NCBI Taxonomy" id="2927979"/>
    <lineage>
        <taxon>Bacteria</taxon>
        <taxon>Pseudomonadati</taxon>
        <taxon>Acidobacteriota</taxon>
        <taxon>Holophagae</taxon>
        <taxon>Holophagales</taxon>
        <taxon>Holophagaceae</taxon>
        <taxon>Mesoterricola</taxon>
    </lineage>
</organism>
<reference evidence="2" key="1">
    <citation type="journal article" date="2023" name="Int. J. Syst. Evol. Microbiol.">
        <title>Mesoterricola silvestris gen. nov., sp. nov., Mesoterricola sediminis sp. nov., Geothrix oryzae sp. nov., Geothrix edaphica sp. nov., Geothrix rubra sp. nov., and Geothrix limicola sp. nov., six novel members of Acidobacteriota isolated from soils.</title>
        <authorList>
            <person name="Itoh H."/>
            <person name="Sugisawa Y."/>
            <person name="Mise K."/>
            <person name="Xu Z."/>
            <person name="Kuniyasu M."/>
            <person name="Ushijima N."/>
            <person name="Kawano K."/>
            <person name="Kobayashi E."/>
            <person name="Shiratori Y."/>
            <person name="Masuda Y."/>
            <person name="Senoo K."/>
        </authorList>
    </citation>
    <scope>NUCLEOTIDE SEQUENCE [LARGE SCALE GENOMIC DNA]</scope>
    <source>
        <strain evidence="2">W79</strain>
    </source>
</reference>
<dbReference type="Proteomes" id="UP001238179">
    <property type="component" value="Chromosome"/>
</dbReference>
<gene>
    <name evidence="1" type="ORF">METEAL_15040</name>
</gene>
<accession>A0AA48GQG8</accession>
<evidence type="ECO:0000313" key="2">
    <source>
        <dbReference type="Proteomes" id="UP001238179"/>
    </source>
</evidence>
<dbReference type="EMBL" id="AP027080">
    <property type="protein sequence ID" value="BDU72330.1"/>
    <property type="molecule type" value="Genomic_DNA"/>
</dbReference>
<proteinExistence type="predicted"/>
<keyword evidence="2" id="KW-1185">Reference proteome</keyword>